<evidence type="ECO:0000313" key="2">
    <source>
        <dbReference type="Ensembl" id="ENSPEMP00000031312.1"/>
    </source>
</evidence>
<dbReference type="GeneTree" id="ENSGT00940000155046"/>
<feature type="region of interest" description="Disordered" evidence="1">
    <location>
        <begin position="85"/>
        <end position="132"/>
    </location>
</feature>
<feature type="compositionally biased region" description="Polar residues" evidence="1">
    <location>
        <begin position="120"/>
        <end position="132"/>
    </location>
</feature>
<protein>
    <submittedName>
        <fullName evidence="2">Uncharacterized protein</fullName>
    </submittedName>
</protein>
<dbReference type="AlphaFoldDB" id="A0A8C8UHH1"/>
<proteinExistence type="predicted"/>
<accession>A0A8C8UHH1</accession>
<organism evidence="2 3">
    <name type="scientific">Peromyscus maniculatus bairdii</name>
    <name type="common">Prairie deer mouse</name>
    <dbReference type="NCBI Taxonomy" id="230844"/>
    <lineage>
        <taxon>Eukaryota</taxon>
        <taxon>Metazoa</taxon>
        <taxon>Chordata</taxon>
        <taxon>Craniata</taxon>
        <taxon>Vertebrata</taxon>
        <taxon>Euteleostomi</taxon>
        <taxon>Mammalia</taxon>
        <taxon>Eutheria</taxon>
        <taxon>Euarchontoglires</taxon>
        <taxon>Glires</taxon>
        <taxon>Rodentia</taxon>
        <taxon>Myomorpha</taxon>
        <taxon>Muroidea</taxon>
        <taxon>Cricetidae</taxon>
        <taxon>Neotominae</taxon>
        <taxon>Peromyscus</taxon>
    </lineage>
</organism>
<reference evidence="2" key="2">
    <citation type="submission" date="2025-08" db="UniProtKB">
        <authorList>
            <consortium name="Ensembl"/>
        </authorList>
    </citation>
    <scope>IDENTIFICATION</scope>
</reference>
<dbReference type="Proteomes" id="UP000694547">
    <property type="component" value="Chromosome 13"/>
</dbReference>
<sequence length="132" mass="13568">MAGSYHLASDFAFSPPPGRGDGSGGLDFQGPPGEPGIMPGVEPGSEMLGLSPCLLSQEFCGGMAYCGPQVGLGLMLQVDLDTLQPEDQAGTGLESNSEGTFPGPCTVSSSDMKLEVKPSPQESQDMTATQRN</sequence>
<evidence type="ECO:0000256" key="1">
    <source>
        <dbReference type="SAM" id="MobiDB-lite"/>
    </source>
</evidence>
<reference evidence="2" key="3">
    <citation type="submission" date="2025-09" db="UniProtKB">
        <authorList>
            <consortium name="Ensembl"/>
        </authorList>
    </citation>
    <scope>IDENTIFICATION</scope>
</reference>
<name>A0A8C8UHH1_PERMB</name>
<feature type="region of interest" description="Disordered" evidence="1">
    <location>
        <begin position="1"/>
        <end position="43"/>
    </location>
</feature>
<keyword evidence="3" id="KW-1185">Reference proteome</keyword>
<reference evidence="2 3" key="1">
    <citation type="submission" date="2018-10" db="EMBL/GenBank/DDBJ databases">
        <title>Improved assembly of the deer mouse Peromyscus maniculatus genome.</title>
        <authorList>
            <person name="Lassance J.-M."/>
            <person name="Hoekstra H.E."/>
        </authorList>
    </citation>
    <scope>NUCLEOTIDE SEQUENCE [LARGE SCALE GENOMIC DNA]</scope>
</reference>
<evidence type="ECO:0000313" key="3">
    <source>
        <dbReference type="Proteomes" id="UP000694547"/>
    </source>
</evidence>
<dbReference type="Ensembl" id="ENSPEMT00000037553.1">
    <property type="protein sequence ID" value="ENSPEMP00000031312.1"/>
    <property type="gene ID" value="ENSPEMG00000031210.1"/>
</dbReference>